<feature type="region of interest" description="Disordered" evidence="1">
    <location>
        <begin position="58"/>
        <end position="107"/>
    </location>
</feature>
<evidence type="ECO:0000313" key="3">
    <source>
        <dbReference type="Proteomes" id="UP000053831"/>
    </source>
</evidence>
<dbReference type="OrthoDB" id="5325276at2759"/>
<accession>A0A0M9VUW9</accession>
<evidence type="ECO:0000313" key="2">
    <source>
        <dbReference type="EMBL" id="KOS20363.1"/>
    </source>
</evidence>
<organism evidence="2 3">
    <name type="scientific">Escovopsis weberi</name>
    <dbReference type="NCBI Taxonomy" id="150374"/>
    <lineage>
        <taxon>Eukaryota</taxon>
        <taxon>Fungi</taxon>
        <taxon>Dikarya</taxon>
        <taxon>Ascomycota</taxon>
        <taxon>Pezizomycotina</taxon>
        <taxon>Sordariomycetes</taxon>
        <taxon>Hypocreomycetidae</taxon>
        <taxon>Hypocreales</taxon>
        <taxon>Hypocreaceae</taxon>
        <taxon>Escovopsis</taxon>
    </lineage>
</organism>
<reference evidence="2 3" key="1">
    <citation type="submission" date="2015-07" db="EMBL/GenBank/DDBJ databases">
        <title>The genome of the fungus Escovopsis weberi, a specialized disease agent of ant agriculture.</title>
        <authorList>
            <person name="de Man T.J."/>
            <person name="Stajich J.E."/>
            <person name="Kubicek C.P."/>
            <person name="Chenthamara K."/>
            <person name="Atanasova L."/>
            <person name="Druzhinina I.S."/>
            <person name="Birnbaum S."/>
            <person name="Barribeau S.M."/>
            <person name="Teiling C."/>
            <person name="Suen G."/>
            <person name="Currie C."/>
            <person name="Gerardo N.M."/>
        </authorList>
    </citation>
    <scope>NUCLEOTIDE SEQUENCE [LARGE SCALE GENOMIC DNA]</scope>
</reference>
<name>A0A0M9VUW9_ESCWE</name>
<feature type="region of interest" description="Disordered" evidence="1">
    <location>
        <begin position="172"/>
        <end position="204"/>
    </location>
</feature>
<sequence>MSPICGKALDGGFTAPGFDSTTIYDSDAESIRETRRHWLRPDGESLFKDDKNLTEMFDEAKSLPSSKWADTPPTRTNASDLGDDERSVAEEPLQRLRQNSTRPFTQRERMLALGYDYDSDSDVEASLDSDEIPEERALMLLNTLIVSGGSRSGNQVEQKVNMNTIAKLRREIRKRRRTGAAGRRVGRNPSTVDHQDDESRDETK</sequence>
<dbReference type="EMBL" id="LGSR01000017">
    <property type="protein sequence ID" value="KOS20363.1"/>
    <property type="molecule type" value="Genomic_DNA"/>
</dbReference>
<comment type="caution">
    <text evidence="2">The sequence shown here is derived from an EMBL/GenBank/DDBJ whole genome shotgun (WGS) entry which is preliminary data.</text>
</comment>
<dbReference type="Proteomes" id="UP000053831">
    <property type="component" value="Unassembled WGS sequence"/>
</dbReference>
<evidence type="ECO:0000256" key="1">
    <source>
        <dbReference type="SAM" id="MobiDB-lite"/>
    </source>
</evidence>
<feature type="compositionally biased region" description="Acidic residues" evidence="1">
    <location>
        <begin position="195"/>
        <end position="204"/>
    </location>
</feature>
<keyword evidence="3" id="KW-1185">Reference proteome</keyword>
<gene>
    <name evidence="2" type="ORF">ESCO_005319</name>
</gene>
<proteinExistence type="predicted"/>
<dbReference type="AlphaFoldDB" id="A0A0M9VUW9"/>
<protein>
    <submittedName>
        <fullName evidence="2">Uncharacterized protein</fullName>
    </submittedName>
</protein>
<feature type="compositionally biased region" description="Basic and acidic residues" evidence="1">
    <location>
        <begin position="84"/>
        <end position="94"/>
    </location>
</feature>